<dbReference type="InterPro" id="IPR004488">
    <property type="entry name" value="Mg/Co-transport_prot_CorA"/>
</dbReference>
<dbReference type="GO" id="GO:0005886">
    <property type="term" value="C:plasma membrane"/>
    <property type="evidence" value="ECO:0007669"/>
    <property type="project" value="UniProtKB-SubCell"/>
</dbReference>
<dbReference type="Proteomes" id="UP000005090">
    <property type="component" value="Chromosome"/>
</dbReference>
<keyword evidence="4 12" id="KW-1003">Cell membrane</keyword>
<dbReference type="InterPro" id="IPR002523">
    <property type="entry name" value="MgTranspt_CorA/ZnTranspt_ZntB"/>
</dbReference>
<keyword evidence="6 12" id="KW-0460">Magnesium</keyword>
<keyword evidence="9 12" id="KW-0472">Membrane</keyword>
<evidence type="ECO:0000256" key="10">
    <source>
        <dbReference type="ARBA" id="ARBA00034269"/>
    </source>
</evidence>
<dbReference type="SUPFAM" id="SSF143865">
    <property type="entry name" value="CorA soluble domain-like"/>
    <property type="match status" value="1"/>
</dbReference>
<evidence type="ECO:0000256" key="7">
    <source>
        <dbReference type="ARBA" id="ARBA00022989"/>
    </source>
</evidence>
<keyword evidence="3 12" id="KW-0813">Transport</keyword>
<dbReference type="Pfam" id="PF01544">
    <property type="entry name" value="CorA"/>
    <property type="match status" value="1"/>
</dbReference>
<dbReference type="NCBIfam" id="TIGR00383">
    <property type="entry name" value="corA"/>
    <property type="match status" value="1"/>
</dbReference>
<keyword evidence="7 12" id="KW-1133">Transmembrane helix</keyword>
<dbReference type="EMBL" id="CM001475">
    <property type="protein sequence ID" value="EIC31224.1"/>
    <property type="molecule type" value="Genomic_DNA"/>
</dbReference>
<feature type="transmembrane region" description="Helical" evidence="12">
    <location>
        <begin position="282"/>
        <end position="301"/>
    </location>
</feature>
<evidence type="ECO:0000313" key="13">
    <source>
        <dbReference type="EMBL" id="EIC31224.1"/>
    </source>
</evidence>
<dbReference type="GO" id="GO:0015095">
    <property type="term" value="F:magnesium ion transmembrane transporter activity"/>
    <property type="evidence" value="ECO:0007669"/>
    <property type="project" value="UniProtKB-UniRule"/>
</dbReference>
<dbReference type="AlphaFoldDB" id="H8GGE4"/>
<dbReference type="FunFam" id="1.20.58.340:FF:000004">
    <property type="entry name" value="Magnesium transport protein CorA"/>
    <property type="match status" value="1"/>
</dbReference>
<evidence type="ECO:0000256" key="3">
    <source>
        <dbReference type="ARBA" id="ARBA00022448"/>
    </source>
</evidence>
<evidence type="ECO:0000256" key="11">
    <source>
        <dbReference type="ARBA" id="ARBA00045497"/>
    </source>
</evidence>
<keyword evidence="14" id="KW-1185">Reference proteome</keyword>
<evidence type="ECO:0000256" key="1">
    <source>
        <dbReference type="ARBA" id="ARBA00004651"/>
    </source>
</evidence>
<dbReference type="GO" id="GO:0015087">
    <property type="term" value="F:cobalt ion transmembrane transporter activity"/>
    <property type="evidence" value="ECO:0007669"/>
    <property type="project" value="UniProtKB-UniRule"/>
</dbReference>
<dbReference type="CDD" id="cd12830">
    <property type="entry name" value="MtCorA-like"/>
    <property type="match status" value="1"/>
</dbReference>
<dbReference type="eggNOG" id="COG0598">
    <property type="taxonomic scope" value="Bacteria"/>
</dbReference>
<accession>H8GGE4</accession>
<dbReference type="SUPFAM" id="SSF144083">
    <property type="entry name" value="Magnesium transport protein CorA, transmembrane region"/>
    <property type="match status" value="1"/>
</dbReference>
<protein>
    <recommendedName>
        <fullName evidence="12">Magnesium transport protein CorA</fullName>
    </recommendedName>
</protein>
<keyword evidence="5 12" id="KW-0812">Transmembrane</keyword>
<dbReference type="InterPro" id="IPR045861">
    <property type="entry name" value="CorA_cytoplasmic_dom"/>
</dbReference>
<reference evidence="13 14" key="1">
    <citation type="journal article" date="2013" name="Genome Announc.">
        <title>Genome Sequence of the Obligate Gammaproteobacterial Methanotroph Methylomicrobium album Strain BG8.</title>
        <authorList>
            <person name="Kits K.D."/>
            <person name="Kalyuzhnaya M.G."/>
            <person name="Klotz M.G."/>
            <person name="Jetten M.S."/>
            <person name="Op den Camp H.J."/>
            <person name="Vuilleumier S."/>
            <person name="Bringel F."/>
            <person name="Dispirito A.A."/>
            <person name="Murrell J.C."/>
            <person name="Bruce D."/>
            <person name="Cheng J.F."/>
            <person name="Copeland A."/>
            <person name="Goodwin L."/>
            <person name="Hauser L."/>
            <person name="Lajus A."/>
            <person name="Land M.L."/>
            <person name="Lapidus A."/>
            <person name="Lucas S."/>
            <person name="Medigue C."/>
            <person name="Pitluck S."/>
            <person name="Woyke T."/>
            <person name="Zeytun A."/>
            <person name="Stein L.Y."/>
        </authorList>
    </citation>
    <scope>NUCLEOTIDE SEQUENCE [LARGE SCALE GENOMIC DNA]</scope>
    <source>
        <strain evidence="13 14">BG8</strain>
    </source>
</reference>
<comment type="similarity">
    <text evidence="2 12">Belongs to the CorA metal ion transporter (MIT) (TC 1.A.35) family.</text>
</comment>
<gene>
    <name evidence="12" type="primary">corA</name>
    <name evidence="13" type="ORF">Metal_3576</name>
</gene>
<evidence type="ECO:0000256" key="8">
    <source>
        <dbReference type="ARBA" id="ARBA00023065"/>
    </source>
</evidence>
<evidence type="ECO:0000313" key="14">
    <source>
        <dbReference type="Proteomes" id="UP000005090"/>
    </source>
</evidence>
<dbReference type="Gene3D" id="3.30.460.20">
    <property type="entry name" value="CorA soluble domain-like"/>
    <property type="match status" value="1"/>
</dbReference>
<dbReference type="GO" id="GO:0000287">
    <property type="term" value="F:magnesium ion binding"/>
    <property type="evidence" value="ECO:0007669"/>
    <property type="project" value="TreeGrafter"/>
</dbReference>
<proteinExistence type="inferred from homology"/>
<evidence type="ECO:0000256" key="2">
    <source>
        <dbReference type="ARBA" id="ARBA00009765"/>
    </source>
</evidence>
<comment type="function">
    <text evidence="11">Mediates influx of magnesium ions. Alternates between open and closed states. Activated by low cytoplasmic Mg(2+) levels. Inactive when cytoplasmic Mg(2+) levels are high.</text>
</comment>
<dbReference type="PANTHER" id="PTHR46494">
    <property type="entry name" value="CORA FAMILY METAL ION TRANSPORTER (EUROFUNG)"/>
    <property type="match status" value="1"/>
</dbReference>
<comment type="subcellular location">
    <subcellularLocation>
        <location evidence="1">Cell membrane</location>
        <topology evidence="1">Multi-pass membrane protein</topology>
    </subcellularLocation>
    <subcellularLocation>
        <location evidence="12">Membrane</location>
        <topology evidence="12">Multi-pass membrane protein</topology>
    </subcellularLocation>
</comment>
<evidence type="ECO:0000256" key="4">
    <source>
        <dbReference type="ARBA" id="ARBA00022475"/>
    </source>
</evidence>
<evidence type="ECO:0000256" key="6">
    <source>
        <dbReference type="ARBA" id="ARBA00022842"/>
    </source>
</evidence>
<organism evidence="13 14">
    <name type="scientific">Methylomicrobium album BG8</name>
    <dbReference type="NCBI Taxonomy" id="686340"/>
    <lineage>
        <taxon>Bacteria</taxon>
        <taxon>Pseudomonadati</taxon>
        <taxon>Pseudomonadota</taxon>
        <taxon>Gammaproteobacteria</taxon>
        <taxon>Methylococcales</taxon>
        <taxon>Methylococcaceae</taxon>
        <taxon>Methylomicrobium</taxon>
    </lineage>
</organism>
<dbReference type="HOGENOM" id="CLU_007127_0_2_6"/>
<name>H8GGE4_METAL</name>
<evidence type="ECO:0000256" key="5">
    <source>
        <dbReference type="ARBA" id="ARBA00022692"/>
    </source>
</evidence>
<keyword evidence="8 12" id="KW-0406">Ion transport</keyword>
<dbReference type="Gene3D" id="1.20.58.340">
    <property type="entry name" value="Magnesium transport protein CorA, transmembrane region"/>
    <property type="match status" value="2"/>
</dbReference>
<sequence>MPNPPITPAYSEYEDASMIMNCVAYKYGARIGTISLEEISNVLAEEGTFVWAGLREPDKALLLKIQEEFGLHELAIEDACTAHQRPKLEEYGDSLFLVVQTAQLNEEGRLALGETHFFIGTRFLVSVRHSSTLSYAKVRERCENLPEKLAKGPGFALYALMDFIVDHYLPVMEGLEERLEQLEVGIFNKAYRDETCSQLFDLKRDLLLLRSATLPWLDICSELMRFHTHIIPKDTRFYFRDIRDHALRIQHAADGMREMLNDAMQVYLTMATVRQNEVVKRLAGWGAILAVPTMVFSLYGMNFRHMPELGWEFAYPATLGVVVIGCIWLYRRLKSIGWL</sequence>
<comment type="catalytic activity">
    <reaction evidence="10">
        <text>Mg(2+)(in) = Mg(2+)(out)</text>
        <dbReference type="Rhea" id="RHEA:29827"/>
        <dbReference type="ChEBI" id="CHEBI:18420"/>
    </reaction>
</comment>
<evidence type="ECO:0000256" key="9">
    <source>
        <dbReference type="ARBA" id="ARBA00023136"/>
    </source>
</evidence>
<evidence type="ECO:0000256" key="12">
    <source>
        <dbReference type="RuleBase" id="RU362010"/>
    </source>
</evidence>
<dbReference type="GO" id="GO:0050897">
    <property type="term" value="F:cobalt ion binding"/>
    <property type="evidence" value="ECO:0007669"/>
    <property type="project" value="TreeGrafter"/>
</dbReference>
<dbReference type="InterPro" id="IPR045863">
    <property type="entry name" value="CorA_TM1_TM2"/>
</dbReference>
<dbReference type="STRING" id="686340.Metal_3576"/>
<dbReference type="PANTHER" id="PTHR46494:SF1">
    <property type="entry name" value="CORA FAMILY METAL ION TRANSPORTER (EUROFUNG)"/>
    <property type="match status" value="1"/>
</dbReference>
<feature type="transmembrane region" description="Helical" evidence="12">
    <location>
        <begin position="313"/>
        <end position="330"/>
    </location>
</feature>